<sequence>MKTFATPSGIIVLAALIGSADAHGYCSKPKATFKPGDVYTNFVGTATASINKGFDGGIYNHAPVDNAKQFTQHWAATGYSSLREMMDSVVPGCGNTDENAAPVDVSGYTEMSWQNNEYKEGFLESHHGPCEAWIDNTKVFHYDDCRESFPGFPANIPTDYSSCNGKCTFIFYWIALHSPTWQLYKNCIPITNNGSGSKTGASTPAGQTGNEATSPAATDAPESNTASETTPSTPEPAESTTKTGDATAVGSQKCNGRLRS</sequence>
<dbReference type="Proteomes" id="UP001165083">
    <property type="component" value="Unassembled WGS sequence"/>
</dbReference>
<organism evidence="5 6">
    <name type="scientific">Phytophthora lilii</name>
    <dbReference type="NCBI Taxonomy" id="2077276"/>
    <lineage>
        <taxon>Eukaryota</taxon>
        <taxon>Sar</taxon>
        <taxon>Stramenopiles</taxon>
        <taxon>Oomycota</taxon>
        <taxon>Peronosporomycetes</taxon>
        <taxon>Peronosporales</taxon>
        <taxon>Peronosporaceae</taxon>
        <taxon>Phytophthora</taxon>
    </lineage>
</organism>
<feature type="signal peptide" evidence="4">
    <location>
        <begin position="1"/>
        <end position="22"/>
    </location>
</feature>
<keyword evidence="6" id="KW-1185">Reference proteome</keyword>
<accession>A0A9W6X2F4</accession>
<dbReference type="PANTHER" id="PTHR36575:SF2">
    <property type="entry name" value="CHITIN-BINDING TYPE-4 DOMAIN-CONTAINING PROTEIN-RELATED"/>
    <property type="match status" value="1"/>
</dbReference>
<keyword evidence="4" id="KW-0732">Signal</keyword>
<dbReference type="PANTHER" id="PTHR36575">
    <property type="entry name" value="BINDING PROTEIN, PUTATIVE (AFU_ORTHOLOGUE AFUA_1G14430)-RELATED"/>
    <property type="match status" value="1"/>
</dbReference>
<evidence type="ECO:0000256" key="1">
    <source>
        <dbReference type="ARBA" id="ARBA00001973"/>
    </source>
</evidence>
<evidence type="ECO:0000313" key="6">
    <source>
        <dbReference type="Proteomes" id="UP001165083"/>
    </source>
</evidence>
<gene>
    <name evidence="5" type="ORF">Plil01_001129700</name>
</gene>
<evidence type="ECO:0000256" key="4">
    <source>
        <dbReference type="SAM" id="SignalP"/>
    </source>
</evidence>
<dbReference type="AlphaFoldDB" id="A0A9W6X2F4"/>
<dbReference type="InterPro" id="IPR052282">
    <property type="entry name" value="Starch-active_LPMO"/>
</dbReference>
<name>A0A9W6X2F4_9STRA</name>
<dbReference type="EMBL" id="BSXW01000645">
    <property type="protein sequence ID" value="GMF27078.1"/>
    <property type="molecule type" value="Genomic_DNA"/>
</dbReference>
<feature type="region of interest" description="Disordered" evidence="3">
    <location>
        <begin position="198"/>
        <end position="260"/>
    </location>
</feature>
<evidence type="ECO:0000256" key="2">
    <source>
        <dbReference type="ARBA" id="ARBA00023008"/>
    </source>
</evidence>
<evidence type="ECO:0000313" key="5">
    <source>
        <dbReference type="EMBL" id="GMF27078.1"/>
    </source>
</evidence>
<evidence type="ECO:0000256" key="3">
    <source>
        <dbReference type="SAM" id="MobiDB-lite"/>
    </source>
</evidence>
<feature type="compositionally biased region" description="Low complexity" evidence="3">
    <location>
        <begin position="221"/>
        <end position="241"/>
    </location>
</feature>
<dbReference type="OrthoDB" id="162741at2759"/>
<comment type="caution">
    <text evidence="5">The sequence shown here is derived from an EMBL/GenBank/DDBJ whole genome shotgun (WGS) entry which is preliminary data.</text>
</comment>
<feature type="chain" id="PRO_5040806449" evidence="4">
    <location>
        <begin position="23"/>
        <end position="260"/>
    </location>
</feature>
<comment type="cofactor">
    <cofactor evidence="1">
        <name>Cu(2+)</name>
        <dbReference type="ChEBI" id="CHEBI:29036"/>
    </cofactor>
</comment>
<proteinExistence type="predicted"/>
<protein>
    <submittedName>
        <fullName evidence="5">Unnamed protein product</fullName>
    </submittedName>
</protein>
<feature type="compositionally biased region" description="Polar residues" evidence="3">
    <location>
        <begin position="198"/>
        <end position="216"/>
    </location>
</feature>
<keyword evidence="2" id="KW-0186">Copper</keyword>
<reference evidence="5" key="1">
    <citation type="submission" date="2023-04" db="EMBL/GenBank/DDBJ databases">
        <title>Phytophthora lilii NBRC 32176.</title>
        <authorList>
            <person name="Ichikawa N."/>
            <person name="Sato H."/>
            <person name="Tonouchi N."/>
        </authorList>
    </citation>
    <scope>NUCLEOTIDE SEQUENCE</scope>
    <source>
        <strain evidence="5">NBRC 32176</strain>
    </source>
</reference>